<gene>
    <name evidence="2" type="ORF">LARSCL_LOCUS21724</name>
    <name evidence="3" type="ORF">LARSCL_LOCUS22821</name>
    <name evidence="4" type="ORF">LARSCL_LOCUS22865</name>
    <name evidence="5" type="ORF">LARSCL_LOCUS22933</name>
    <name evidence="1" type="ORF">LARSCL_LOCUS7753</name>
</gene>
<evidence type="ECO:0000313" key="4">
    <source>
        <dbReference type="EMBL" id="CAL1302049.1"/>
    </source>
</evidence>
<evidence type="ECO:0000313" key="1">
    <source>
        <dbReference type="EMBL" id="CAL1274875.1"/>
    </source>
</evidence>
<proteinExistence type="predicted"/>
<dbReference type="EMBL" id="CAXIEN010000081">
    <property type="protein sequence ID" value="CAL1274875.1"/>
    <property type="molecule type" value="Genomic_DNA"/>
</dbReference>
<evidence type="ECO:0000313" key="2">
    <source>
        <dbReference type="EMBL" id="CAL1300067.1"/>
    </source>
</evidence>
<dbReference type="Proteomes" id="UP001497382">
    <property type="component" value="Unassembled WGS sequence"/>
</dbReference>
<dbReference type="EMBL" id="CAXIEN010001035">
    <property type="protein sequence ID" value="CAL1301978.1"/>
    <property type="molecule type" value="Genomic_DNA"/>
</dbReference>
<protein>
    <submittedName>
        <fullName evidence="1">Uncharacterized protein</fullName>
    </submittedName>
</protein>
<evidence type="ECO:0000313" key="3">
    <source>
        <dbReference type="EMBL" id="CAL1301978.1"/>
    </source>
</evidence>
<name>A0AAV1ZWT4_9ARAC</name>
<evidence type="ECO:0000313" key="5">
    <source>
        <dbReference type="EMBL" id="CAL1302147.1"/>
    </source>
</evidence>
<dbReference type="EMBL" id="CAXIEN010001151">
    <property type="protein sequence ID" value="CAL1302049.1"/>
    <property type="molecule type" value="Genomic_DNA"/>
</dbReference>
<dbReference type="EMBL" id="CAXIEN010000533">
    <property type="protein sequence ID" value="CAL1300067.1"/>
    <property type="molecule type" value="Genomic_DNA"/>
</dbReference>
<keyword evidence="6" id="KW-1185">Reference proteome</keyword>
<comment type="caution">
    <text evidence="1">The sequence shown here is derived from an EMBL/GenBank/DDBJ whole genome shotgun (WGS) entry which is preliminary data.</text>
</comment>
<reference evidence="1 6" key="1">
    <citation type="submission" date="2024-04" db="EMBL/GenBank/DDBJ databases">
        <authorList>
            <person name="Rising A."/>
            <person name="Reimegard J."/>
            <person name="Sonavane S."/>
            <person name="Akerstrom W."/>
            <person name="Nylinder S."/>
            <person name="Hedman E."/>
            <person name="Kallberg Y."/>
        </authorList>
    </citation>
    <scope>NUCLEOTIDE SEQUENCE [LARGE SCALE GENOMIC DNA]</scope>
</reference>
<organism evidence="1 6">
    <name type="scientific">Larinioides sclopetarius</name>
    <dbReference type="NCBI Taxonomy" id="280406"/>
    <lineage>
        <taxon>Eukaryota</taxon>
        <taxon>Metazoa</taxon>
        <taxon>Ecdysozoa</taxon>
        <taxon>Arthropoda</taxon>
        <taxon>Chelicerata</taxon>
        <taxon>Arachnida</taxon>
        <taxon>Araneae</taxon>
        <taxon>Araneomorphae</taxon>
        <taxon>Entelegynae</taxon>
        <taxon>Araneoidea</taxon>
        <taxon>Araneidae</taxon>
        <taxon>Larinioides</taxon>
    </lineage>
</organism>
<sequence length="13" mass="1479">MKAVSMEEKSLLL</sequence>
<accession>A0AAV1ZWT4</accession>
<dbReference type="EMBL" id="CAXIEN010001460">
    <property type="protein sequence ID" value="CAL1302147.1"/>
    <property type="molecule type" value="Genomic_DNA"/>
</dbReference>
<evidence type="ECO:0000313" key="6">
    <source>
        <dbReference type="Proteomes" id="UP001497382"/>
    </source>
</evidence>